<protein>
    <submittedName>
        <fullName evidence="1">Uncharacterized protein</fullName>
    </submittedName>
</protein>
<name>A0AA88XK57_9ASTE</name>
<organism evidence="1 2">
    <name type="scientific">Escallonia herrerae</name>
    <dbReference type="NCBI Taxonomy" id="1293975"/>
    <lineage>
        <taxon>Eukaryota</taxon>
        <taxon>Viridiplantae</taxon>
        <taxon>Streptophyta</taxon>
        <taxon>Embryophyta</taxon>
        <taxon>Tracheophyta</taxon>
        <taxon>Spermatophyta</taxon>
        <taxon>Magnoliopsida</taxon>
        <taxon>eudicotyledons</taxon>
        <taxon>Gunneridae</taxon>
        <taxon>Pentapetalae</taxon>
        <taxon>asterids</taxon>
        <taxon>campanulids</taxon>
        <taxon>Escalloniales</taxon>
        <taxon>Escalloniaceae</taxon>
        <taxon>Escallonia</taxon>
    </lineage>
</organism>
<keyword evidence="2" id="KW-1185">Reference proteome</keyword>
<sequence>MSLQAALVHILSTICSAHTRNMMIFLSMAMVKLKCRDASPPSYVVSQLELIWIWEKKTALPDPENIPVSILHSVFVKGVTMNFELGDNDIEASRLYPDMQFATVEQLLDVFLHDPPKSASAAFA</sequence>
<dbReference type="Proteomes" id="UP001188597">
    <property type="component" value="Unassembled WGS sequence"/>
</dbReference>
<dbReference type="Gene3D" id="3.90.25.10">
    <property type="entry name" value="UDP-galactose 4-epimerase, domain 1"/>
    <property type="match status" value="1"/>
</dbReference>
<accession>A0AA88XK57</accession>
<dbReference type="PANTHER" id="PTHR43349:SF9">
    <property type="entry name" value="PHENYLCOUMARAN BENZYLIC ETHER REDUCTASE-LIKE PROTEIN"/>
    <property type="match status" value="1"/>
</dbReference>
<reference evidence="1" key="1">
    <citation type="submission" date="2022-12" db="EMBL/GenBank/DDBJ databases">
        <title>Draft genome assemblies for two species of Escallonia (Escalloniales).</title>
        <authorList>
            <person name="Chanderbali A."/>
            <person name="Dervinis C."/>
            <person name="Anghel I."/>
            <person name="Soltis D."/>
            <person name="Soltis P."/>
            <person name="Zapata F."/>
        </authorList>
    </citation>
    <scope>NUCLEOTIDE SEQUENCE</scope>
    <source>
        <strain evidence="1">UCBG64.0493</strain>
        <tissue evidence="1">Leaf</tissue>
    </source>
</reference>
<proteinExistence type="predicted"/>
<evidence type="ECO:0000313" key="2">
    <source>
        <dbReference type="Proteomes" id="UP001188597"/>
    </source>
</evidence>
<dbReference type="InterPro" id="IPR050608">
    <property type="entry name" value="NmrA-type/Isoflavone_red_sf"/>
</dbReference>
<dbReference type="PANTHER" id="PTHR43349">
    <property type="entry name" value="PINORESINOL REDUCTASE-RELATED"/>
    <property type="match status" value="1"/>
</dbReference>
<gene>
    <name evidence="1" type="ORF">RJ639_000614</name>
</gene>
<comment type="caution">
    <text evidence="1">The sequence shown here is derived from an EMBL/GenBank/DDBJ whole genome shotgun (WGS) entry which is preliminary data.</text>
</comment>
<evidence type="ECO:0000313" key="1">
    <source>
        <dbReference type="EMBL" id="KAK3043915.1"/>
    </source>
</evidence>
<dbReference type="AlphaFoldDB" id="A0AA88XK57"/>
<dbReference type="EMBL" id="JAVXUP010000001">
    <property type="protein sequence ID" value="KAK3043915.1"/>
    <property type="molecule type" value="Genomic_DNA"/>
</dbReference>